<dbReference type="SUPFAM" id="SSF53649">
    <property type="entry name" value="Alkaline phosphatase-like"/>
    <property type="match status" value="1"/>
</dbReference>
<reference evidence="2" key="1">
    <citation type="journal article" date="2014" name="Front. Microbiol.">
        <title>High frequency of phylogenetically diverse reductive dehalogenase-homologous genes in deep subseafloor sedimentary metagenomes.</title>
        <authorList>
            <person name="Kawai M."/>
            <person name="Futagami T."/>
            <person name="Toyoda A."/>
            <person name="Takaki Y."/>
            <person name="Nishi S."/>
            <person name="Hori S."/>
            <person name="Arai W."/>
            <person name="Tsubouchi T."/>
            <person name="Morono Y."/>
            <person name="Uchiyama I."/>
            <person name="Ito T."/>
            <person name="Fujiyama A."/>
            <person name="Inagaki F."/>
            <person name="Takami H."/>
        </authorList>
    </citation>
    <scope>NUCLEOTIDE SEQUENCE</scope>
    <source>
        <strain evidence="2">Expedition CK06-06</strain>
    </source>
</reference>
<feature type="non-terminal residue" evidence="2">
    <location>
        <position position="1"/>
    </location>
</feature>
<gene>
    <name evidence="2" type="ORF">S01H1_38195</name>
</gene>
<dbReference type="Gene3D" id="3.40.720.10">
    <property type="entry name" value="Alkaline Phosphatase, subunit A"/>
    <property type="match status" value="1"/>
</dbReference>
<protein>
    <recommendedName>
        <fullName evidence="1">Sulfatase N-terminal domain-containing protein</fullName>
    </recommendedName>
</protein>
<dbReference type="InterPro" id="IPR052701">
    <property type="entry name" value="GAG_Ulvan_Degrading_Sulfatases"/>
</dbReference>
<accession>X0UVA3</accession>
<evidence type="ECO:0000259" key="1">
    <source>
        <dbReference type="Pfam" id="PF00884"/>
    </source>
</evidence>
<dbReference type="PANTHER" id="PTHR43751">
    <property type="entry name" value="SULFATASE"/>
    <property type="match status" value="1"/>
</dbReference>
<dbReference type="InterPro" id="IPR000917">
    <property type="entry name" value="Sulfatase_N"/>
</dbReference>
<proteinExistence type="predicted"/>
<name>X0UVA3_9ZZZZ</name>
<dbReference type="EMBL" id="BARS01024030">
    <property type="protein sequence ID" value="GAG03132.1"/>
    <property type="molecule type" value="Genomic_DNA"/>
</dbReference>
<feature type="non-terminal residue" evidence="2">
    <location>
        <position position="269"/>
    </location>
</feature>
<dbReference type="PANTHER" id="PTHR43751:SF3">
    <property type="entry name" value="SULFATASE N-TERMINAL DOMAIN-CONTAINING PROTEIN"/>
    <property type="match status" value="1"/>
</dbReference>
<dbReference type="InterPro" id="IPR017850">
    <property type="entry name" value="Alkaline_phosphatase_core_sf"/>
</dbReference>
<feature type="domain" description="Sulfatase N-terminal" evidence="1">
    <location>
        <begin position="1"/>
        <end position="263"/>
    </location>
</feature>
<comment type="caution">
    <text evidence="2">The sequence shown here is derived from an EMBL/GenBank/DDBJ whole genome shotgun (WGS) entry which is preliminary data.</text>
</comment>
<dbReference type="CDD" id="cd16148">
    <property type="entry name" value="sulfatase_like"/>
    <property type="match status" value="1"/>
</dbReference>
<sequence length="269" mass="30811">HLGLYGYERNTSPEIDRWFADAAIFERAYTTNAHTPPSVVSILTGQLPQEHGVRLFYQLLPEGVLLIPDRLPGSYQTAAFVSNVVLTEEALGIANRFDHFDDRVDEKEPLRSVYERNARRTTNAVLLWLAEHRDAERPLFLWVHYIDPHGPYRAPSGAAGSFQHEGRLPVENKRILNYQREKGVEDALDYVDRYDEEIAYVDAQIGRLLDGYAQRHDSAAALVIFSADHGESMIEHERWFTHGYQVYEEIIRIPLMIRGPGLEGGRRRG</sequence>
<dbReference type="Pfam" id="PF00884">
    <property type="entry name" value="Sulfatase"/>
    <property type="match status" value="1"/>
</dbReference>
<dbReference type="AlphaFoldDB" id="X0UVA3"/>
<evidence type="ECO:0000313" key="2">
    <source>
        <dbReference type="EMBL" id="GAG03132.1"/>
    </source>
</evidence>
<organism evidence="2">
    <name type="scientific">marine sediment metagenome</name>
    <dbReference type="NCBI Taxonomy" id="412755"/>
    <lineage>
        <taxon>unclassified sequences</taxon>
        <taxon>metagenomes</taxon>
        <taxon>ecological metagenomes</taxon>
    </lineage>
</organism>